<evidence type="ECO:0000313" key="3">
    <source>
        <dbReference type="Proteomes" id="UP000266188"/>
    </source>
</evidence>
<dbReference type="EMBL" id="MVGC01000114">
    <property type="protein sequence ID" value="RJE23579.1"/>
    <property type="molecule type" value="Genomic_DNA"/>
</dbReference>
<dbReference type="InterPro" id="IPR053239">
    <property type="entry name" value="Dual_spec_PTase"/>
</dbReference>
<reference evidence="3" key="1">
    <citation type="submission" date="2017-02" db="EMBL/GenBank/DDBJ databases">
        <authorList>
            <person name="Tafer H."/>
            <person name="Lopandic K."/>
        </authorList>
    </citation>
    <scope>NUCLEOTIDE SEQUENCE [LARGE SCALE GENOMIC DNA]</scope>
    <source>
        <strain evidence="3">CBS 366.77</strain>
    </source>
</reference>
<feature type="compositionally biased region" description="Polar residues" evidence="1">
    <location>
        <begin position="1"/>
        <end position="14"/>
    </location>
</feature>
<evidence type="ECO:0000256" key="1">
    <source>
        <dbReference type="SAM" id="MobiDB-lite"/>
    </source>
</evidence>
<feature type="compositionally biased region" description="Polar residues" evidence="1">
    <location>
        <begin position="22"/>
        <end position="31"/>
    </location>
</feature>
<organism evidence="2 3">
    <name type="scientific">Aspergillus sclerotialis</name>
    <dbReference type="NCBI Taxonomy" id="2070753"/>
    <lineage>
        <taxon>Eukaryota</taxon>
        <taxon>Fungi</taxon>
        <taxon>Dikarya</taxon>
        <taxon>Ascomycota</taxon>
        <taxon>Pezizomycotina</taxon>
        <taxon>Eurotiomycetes</taxon>
        <taxon>Eurotiomycetidae</taxon>
        <taxon>Eurotiales</taxon>
        <taxon>Aspergillaceae</taxon>
        <taxon>Aspergillus</taxon>
        <taxon>Aspergillus subgen. Polypaecilum</taxon>
    </lineage>
</organism>
<proteinExistence type="predicted"/>
<dbReference type="STRING" id="2070753.A0A3A2ZK42"/>
<feature type="region of interest" description="Disordered" evidence="1">
    <location>
        <begin position="1"/>
        <end position="31"/>
    </location>
</feature>
<dbReference type="AlphaFoldDB" id="A0A3A2ZK42"/>
<protein>
    <submittedName>
        <fullName evidence="2">Phosphatase</fullName>
    </submittedName>
</protein>
<name>A0A3A2ZK42_9EURO</name>
<keyword evidence="3" id="KW-1185">Reference proteome</keyword>
<evidence type="ECO:0000313" key="2">
    <source>
        <dbReference type="EMBL" id="RJE23579.1"/>
    </source>
</evidence>
<comment type="caution">
    <text evidence="2">The sequence shown here is derived from an EMBL/GenBank/DDBJ whole genome shotgun (WGS) entry which is preliminary data.</text>
</comment>
<dbReference type="PANTHER" id="PTHR47550">
    <property type="entry name" value="DUAL SPECIFICITY PROTEIN PHOSPHATASE PPS1"/>
    <property type="match status" value="1"/>
</dbReference>
<dbReference type="PANTHER" id="PTHR47550:SF1">
    <property type="entry name" value="DUAL SPECIFICITY PROTEIN PHOSPHATASE PPS1"/>
    <property type="match status" value="1"/>
</dbReference>
<dbReference type="OrthoDB" id="273181at2759"/>
<sequence>MATVVVQQQQTFRHTTPPPSSISPALNLNRSPSPVPNKHLPICPTGQSPVAQSEHLSPIPDGHAQTSSLLYPPDNFTRLPAEYTVYSIDAETLAAALDHLASQPLPDPNHVFPWLHGLHPENQYQLCFFTNRKRNFQQLPKCWRGITLVKLGGDLTKAKLKGAVAPEEVLSLSDSQFFLADPQEGLGIRNFHIQTAKLAPLSDIVIYAEDGLKSKDLLDVAGKIASAQHDWNTKNRPGLERHFNTFILSSWCQPTVSCSGDRRHLTFARYIS</sequence>
<dbReference type="GO" id="GO:0008138">
    <property type="term" value="F:protein tyrosine/serine/threonine phosphatase activity"/>
    <property type="evidence" value="ECO:0007669"/>
    <property type="project" value="TreeGrafter"/>
</dbReference>
<accession>A0A3A2ZK42</accession>
<dbReference type="GO" id="GO:0005634">
    <property type="term" value="C:nucleus"/>
    <property type="evidence" value="ECO:0007669"/>
    <property type="project" value="GOC"/>
</dbReference>
<gene>
    <name evidence="2" type="ORF">PHISCL_04079</name>
</gene>
<dbReference type="Proteomes" id="UP000266188">
    <property type="component" value="Unassembled WGS sequence"/>
</dbReference>
<dbReference type="GO" id="GO:0033260">
    <property type="term" value="P:nuclear DNA replication"/>
    <property type="evidence" value="ECO:0007669"/>
    <property type="project" value="TreeGrafter"/>
</dbReference>